<dbReference type="EMBL" id="QZAR01000203">
    <property type="protein sequence ID" value="THW84884.1"/>
    <property type="molecule type" value="Genomic_DNA"/>
</dbReference>
<evidence type="ECO:0000313" key="3">
    <source>
        <dbReference type="Proteomes" id="UP000304928"/>
    </source>
</evidence>
<name>A0A4S9AXT7_AURPU</name>
<organism evidence="2 3">
    <name type="scientific">Aureobasidium pullulans</name>
    <name type="common">Black yeast</name>
    <name type="synonym">Pullularia pullulans</name>
    <dbReference type="NCBI Taxonomy" id="5580"/>
    <lineage>
        <taxon>Eukaryota</taxon>
        <taxon>Fungi</taxon>
        <taxon>Dikarya</taxon>
        <taxon>Ascomycota</taxon>
        <taxon>Pezizomycotina</taxon>
        <taxon>Dothideomycetes</taxon>
        <taxon>Dothideomycetidae</taxon>
        <taxon>Dothideales</taxon>
        <taxon>Saccotheciaceae</taxon>
        <taxon>Aureobasidium</taxon>
    </lineage>
</organism>
<gene>
    <name evidence="2" type="ORF">D6D15_08506</name>
</gene>
<evidence type="ECO:0000256" key="1">
    <source>
        <dbReference type="SAM" id="SignalP"/>
    </source>
</evidence>
<reference evidence="2 3" key="1">
    <citation type="submission" date="2018-10" db="EMBL/GenBank/DDBJ databases">
        <title>Fifty Aureobasidium pullulans genomes reveal a recombining polyextremotolerant generalist.</title>
        <authorList>
            <person name="Gostincar C."/>
            <person name="Turk M."/>
            <person name="Zajc J."/>
            <person name="Gunde-Cimerman N."/>
        </authorList>
    </citation>
    <scope>NUCLEOTIDE SEQUENCE [LARGE SCALE GENOMIC DNA]</scope>
    <source>
        <strain evidence="2 3">EXF-10507</strain>
    </source>
</reference>
<dbReference type="AlphaFoldDB" id="A0A4S9AXT7"/>
<feature type="chain" id="PRO_5020513739" evidence="1">
    <location>
        <begin position="18"/>
        <end position="363"/>
    </location>
</feature>
<accession>A0A4S9AXT7</accession>
<keyword evidence="1" id="KW-0732">Signal</keyword>
<dbReference type="Proteomes" id="UP000304928">
    <property type="component" value="Unassembled WGS sequence"/>
</dbReference>
<sequence>MKAASSILLASAALSTAQIIKNGNGTYTCALPSGAYCVSASLESNMIIRCNNGIGYASSCDDRLYDKAPLGSSYSPCWQASARSGNAQCSKNGIIYPDGNNTTPYPVPNYQTISASISSAATATTQATKWPYVANFTTSTTTSTSTNTHTTTVYLSAIGYGAYSNSSSPYYNNATADGNLAAAAAATTSASVPYLPYFPAPVVPTSTQYTTDIVYSYTTICPAGATVTDSAGSEAVLATPSTITLTTTSRSTVTATAIVSLHSPIFAFDASSTTEAASVYAPIATAVAAAPYVWNNATWGNVTTLSSVASGAPVAVVAPAASASASASASYPAWNGTVVPYTGAAVKNGISLVAAIVAVVALL</sequence>
<feature type="signal peptide" evidence="1">
    <location>
        <begin position="1"/>
        <end position="17"/>
    </location>
</feature>
<comment type="caution">
    <text evidence="2">The sequence shown here is derived from an EMBL/GenBank/DDBJ whole genome shotgun (WGS) entry which is preliminary data.</text>
</comment>
<proteinExistence type="predicted"/>
<evidence type="ECO:0000313" key="2">
    <source>
        <dbReference type="EMBL" id="THW84884.1"/>
    </source>
</evidence>
<protein>
    <submittedName>
        <fullName evidence="2">Uncharacterized protein</fullName>
    </submittedName>
</protein>